<accession>A0A1M6ES25</accession>
<evidence type="ECO:0000313" key="1">
    <source>
        <dbReference type="EMBL" id="SHI88228.1"/>
    </source>
</evidence>
<reference evidence="1 2" key="1">
    <citation type="submission" date="2016-11" db="EMBL/GenBank/DDBJ databases">
        <authorList>
            <person name="Jaros S."/>
            <person name="Januszkiewicz K."/>
            <person name="Wedrychowicz H."/>
        </authorList>
    </citation>
    <scope>NUCLEOTIDE SEQUENCE [LARGE SCALE GENOMIC DNA]</scope>
    <source>
        <strain evidence="1 2">DSM 19022</strain>
    </source>
</reference>
<evidence type="ECO:0000313" key="2">
    <source>
        <dbReference type="Proteomes" id="UP000184442"/>
    </source>
</evidence>
<name>A0A1M6ES25_9FIRM</name>
<keyword evidence="2" id="KW-1185">Reference proteome</keyword>
<sequence length="107" mass="12005">MKTLTDVGLNKQAQRFADSIHHAAYNLDGVPQTRPIFKSVVEGDIVRIYVYFDDTVVGSVSNVQLVDNDGDVVALTDRVFTKPQSKGLYVAFKYRFTEMEVESVESL</sequence>
<dbReference type="OrthoDB" id="1857922at2"/>
<dbReference type="STRING" id="1122184.SAMN02745176_01665"/>
<gene>
    <name evidence="1" type="ORF">SAMN02745176_01665</name>
</gene>
<proteinExistence type="predicted"/>
<dbReference type="RefSeq" id="WP_073025752.1">
    <property type="nucleotide sequence ID" value="NZ_FQZS01000010.1"/>
</dbReference>
<dbReference type="Proteomes" id="UP000184442">
    <property type="component" value="Unassembled WGS sequence"/>
</dbReference>
<protein>
    <submittedName>
        <fullName evidence="1">Uncharacterized protein</fullName>
    </submittedName>
</protein>
<dbReference type="AlphaFoldDB" id="A0A1M6ES25"/>
<dbReference type="EMBL" id="FQZS01000010">
    <property type="protein sequence ID" value="SHI88228.1"/>
    <property type="molecule type" value="Genomic_DNA"/>
</dbReference>
<organism evidence="1 2">
    <name type="scientific">Lutispora thermophila DSM 19022</name>
    <dbReference type="NCBI Taxonomy" id="1122184"/>
    <lineage>
        <taxon>Bacteria</taxon>
        <taxon>Bacillati</taxon>
        <taxon>Bacillota</taxon>
        <taxon>Clostridia</taxon>
        <taxon>Lutisporales</taxon>
        <taxon>Lutisporaceae</taxon>
        <taxon>Lutispora</taxon>
    </lineage>
</organism>